<feature type="compositionally biased region" description="Basic and acidic residues" evidence="1">
    <location>
        <begin position="192"/>
        <end position="212"/>
    </location>
</feature>
<dbReference type="InterPro" id="IPR013106">
    <property type="entry name" value="Ig_V-set"/>
</dbReference>
<protein>
    <recommendedName>
        <fullName evidence="2">Immunoglobulin domain-containing protein</fullName>
    </recommendedName>
</protein>
<evidence type="ECO:0000313" key="4">
    <source>
        <dbReference type="Proteomes" id="UP001292094"/>
    </source>
</evidence>
<feature type="region of interest" description="Disordered" evidence="1">
    <location>
        <begin position="171"/>
        <end position="212"/>
    </location>
</feature>
<dbReference type="Pfam" id="PF07686">
    <property type="entry name" value="V-set"/>
    <property type="match status" value="1"/>
</dbReference>
<dbReference type="InterPro" id="IPR037448">
    <property type="entry name" value="Zig-8"/>
</dbReference>
<evidence type="ECO:0000313" key="3">
    <source>
        <dbReference type="EMBL" id="KAK4301298.1"/>
    </source>
</evidence>
<accession>A0AAE1P4F7</accession>
<dbReference type="PANTHER" id="PTHR23279:SF46">
    <property type="entry name" value="DEFECTIVE PROBOSCIS EXTENSION RESPONSE 10, ISOFORM A-RELATED"/>
    <property type="match status" value="1"/>
</dbReference>
<dbReference type="GO" id="GO:0032589">
    <property type="term" value="C:neuron projection membrane"/>
    <property type="evidence" value="ECO:0007669"/>
    <property type="project" value="TreeGrafter"/>
</dbReference>
<dbReference type="SMART" id="SM00409">
    <property type="entry name" value="IG"/>
    <property type="match status" value="1"/>
</dbReference>
<dbReference type="Proteomes" id="UP001292094">
    <property type="component" value="Unassembled WGS sequence"/>
</dbReference>
<dbReference type="InterPro" id="IPR013783">
    <property type="entry name" value="Ig-like_fold"/>
</dbReference>
<evidence type="ECO:0000259" key="2">
    <source>
        <dbReference type="SMART" id="SM00409"/>
    </source>
</evidence>
<dbReference type="AlphaFoldDB" id="A0AAE1P4F7"/>
<proteinExistence type="predicted"/>
<evidence type="ECO:0000256" key="1">
    <source>
        <dbReference type="SAM" id="MobiDB-lite"/>
    </source>
</evidence>
<dbReference type="Gene3D" id="2.60.40.10">
    <property type="entry name" value="Immunoglobulins"/>
    <property type="match status" value="1"/>
</dbReference>
<dbReference type="SUPFAM" id="SSF48726">
    <property type="entry name" value="Immunoglobulin"/>
    <property type="match status" value="1"/>
</dbReference>
<reference evidence="3" key="1">
    <citation type="submission" date="2023-11" db="EMBL/GenBank/DDBJ databases">
        <title>Genome assemblies of two species of porcelain crab, Petrolisthes cinctipes and Petrolisthes manimaculis (Anomura: Porcellanidae).</title>
        <authorList>
            <person name="Angst P."/>
        </authorList>
    </citation>
    <scope>NUCLEOTIDE SEQUENCE</scope>
    <source>
        <strain evidence="3">PB745_02</strain>
        <tissue evidence="3">Gill</tissue>
    </source>
</reference>
<organism evidence="3 4">
    <name type="scientific">Petrolisthes manimaculis</name>
    <dbReference type="NCBI Taxonomy" id="1843537"/>
    <lineage>
        <taxon>Eukaryota</taxon>
        <taxon>Metazoa</taxon>
        <taxon>Ecdysozoa</taxon>
        <taxon>Arthropoda</taxon>
        <taxon>Crustacea</taxon>
        <taxon>Multicrustacea</taxon>
        <taxon>Malacostraca</taxon>
        <taxon>Eumalacostraca</taxon>
        <taxon>Eucarida</taxon>
        <taxon>Decapoda</taxon>
        <taxon>Pleocyemata</taxon>
        <taxon>Anomura</taxon>
        <taxon>Galatheoidea</taxon>
        <taxon>Porcellanidae</taxon>
        <taxon>Petrolisthes</taxon>
    </lineage>
</organism>
<comment type="caution">
    <text evidence="3">The sequence shown here is derived from an EMBL/GenBank/DDBJ whole genome shotgun (WGS) entry which is preliminary data.</text>
</comment>
<name>A0AAE1P4F7_9EUCA</name>
<dbReference type="GO" id="GO:0050808">
    <property type="term" value="P:synapse organization"/>
    <property type="evidence" value="ECO:0007669"/>
    <property type="project" value="TreeGrafter"/>
</dbReference>
<dbReference type="InterPro" id="IPR003599">
    <property type="entry name" value="Ig_sub"/>
</dbReference>
<sequence>MSRVSVTAPPRYSLIIPCDSPQTSHDNHPVNQNPPEKSTFYFRKSNPVCLQGLVAFLTSLTLSREREKEQEVKCQGGTRGEVKRIPGAEMDVGRRVTWLKRDDDQLLTVGQQVYASENRFSATHSHQNKAWELWVKDVQLSDAGHYECQLTTHPPVTFFFTLKVTREYLGPTEEDYQGSGRQAGRQGGRQAGRKEEDGEVRQKEVERNPNGL</sequence>
<gene>
    <name evidence="3" type="ORF">Pmani_026557</name>
</gene>
<dbReference type="EMBL" id="JAWZYT010002897">
    <property type="protein sequence ID" value="KAK4301298.1"/>
    <property type="molecule type" value="Genomic_DNA"/>
</dbReference>
<dbReference type="InterPro" id="IPR036179">
    <property type="entry name" value="Ig-like_dom_sf"/>
</dbReference>
<feature type="domain" description="Immunoglobulin" evidence="2">
    <location>
        <begin position="3"/>
        <end position="165"/>
    </location>
</feature>
<keyword evidence="4" id="KW-1185">Reference proteome</keyword>
<dbReference type="PANTHER" id="PTHR23279">
    <property type="entry name" value="DEFECTIVE PROBOSCIS EXTENSION RESPONSE DPR -RELATED"/>
    <property type="match status" value="1"/>
</dbReference>